<dbReference type="PROSITE" id="PS50158">
    <property type="entry name" value="ZF_CCHC"/>
    <property type="match status" value="1"/>
</dbReference>
<dbReference type="OrthoDB" id="6496131at2759"/>
<evidence type="ECO:0000259" key="3">
    <source>
        <dbReference type="PROSITE" id="PS50158"/>
    </source>
</evidence>
<dbReference type="GO" id="GO:0003676">
    <property type="term" value="F:nucleic acid binding"/>
    <property type="evidence" value="ECO:0007669"/>
    <property type="project" value="InterPro"/>
</dbReference>
<dbReference type="InterPro" id="IPR001878">
    <property type="entry name" value="Znf_CCHC"/>
</dbReference>
<dbReference type="GO" id="GO:0008270">
    <property type="term" value="F:zinc ion binding"/>
    <property type="evidence" value="ECO:0007669"/>
    <property type="project" value="UniProtKB-KW"/>
</dbReference>
<dbReference type="VEuPathDB" id="VectorBase:LDEU005383"/>
<protein>
    <recommendedName>
        <fullName evidence="3">CCHC-type domain-containing protein</fullName>
    </recommendedName>
</protein>
<accession>A0A443SGJ9</accession>
<proteinExistence type="predicted"/>
<evidence type="ECO:0000313" key="4">
    <source>
        <dbReference type="EMBL" id="RWS26657.1"/>
    </source>
</evidence>
<organism evidence="4 5">
    <name type="scientific">Leptotrombidium deliense</name>
    <dbReference type="NCBI Taxonomy" id="299467"/>
    <lineage>
        <taxon>Eukaryota</taxon>
        <taxon>Metazoa</taxon>
        <taxon>Ecdysozoa</taxon>
        <taxon>Arthropoda</taxon>
        <taxon>Chelicerata</taxon>
        <taxon>Arachnida</taxon>
        <taxon>Acari</taxon>
        <taxon>Acariformes</taxon>
        <taxon>Trombidiformes</taxon>
        <taxon>Prostigmata</taxon>
        <taxon>Anystina</taxon>
        <taxon>Parasitengona</taxon>
        <taxon>Trombiculoidea</taxon>
        <taxon>Trombiculidae</taxon>
        <taxon>Leptotrombidium</taxon>
    </lineage>
</organism>
<dbReference type="AlphaFoldDB" id="A0A443SGJ9"/>
<evidence type="ECO:0000256" key="1">
    <source>
        <dbReference type="PROSITE-ProRule" id="PRU00047"/>
    </source>
</evidence>
<feature type="compositionally biased region" description="Basic and acidic residues" evidence="2">
    <location>
        <begin position="232"/>
        <end position="241"/>
    </location>
</feature>
<keyword evidence="5" id="KW-1185">Reference proteome</keyword>
<feature type="region of interest" description="Disordered" evidence="2">
    <location>
        <begin position="216"/>
        <end position="277"/>
    </location>
</feature>
<keyword evidence="1" id="KW-0863">Zinc-finger</keyword>
<dbReference type="SMART" id="SM00343">
    <property type="entry name" value="ZnF_C2HC"/>
    <property type="match status" value="1"/>
</dbReference>
<gene>
    <name evidence="4" type="ORF">B4U80_12952</name>
</gene>
<feature type="compositionally biased region" description="Polar residues" evidence="2">
    <location>
        <begin position="242"/>
        <end position="268"/>
    </location>
</feature>
<dbReference type="EMBL" id="NCKV01002583">
    <property type="protein sequence ID" value="RWS26657.1"/>
    <property type="molecule type" value="Genomic_DNA"/>
</dbReference>
<reference evidence="4 5" key="1">
    <citation type="journal article" date="2018" name="Gigascience">
        <title>Genomes of trombidid mites reveal novel predicted allergens and laterally-transferred genes associated with secondary metabolism.</title>
        <authorList>
            <person name="Dong X."/>
            <person name="Chaisiri K."/>
            <person name="Xia D."/>
            <person name="Armstrong S.D."/>
            <person name="Fang Y."/>
            <person name="Donnelly M.J."/>
            <person name="Kadowaki T."/>
            <person name="McGarry J.W."/>
            <person name="Darby A.C."/>
            <person name="Makepeace B.L."/>
        </authorList>
    </citation>
    <scope>NUCLEOTIDE SEQUENCE [LARGE SCALE GENOMIC DNA]</scope>
    <source>
        <strain evidence="4">UoL-UT</strain>
    </source>
</reference>
<keyword evidence="1" id="KW-0862">Zinc</keyword>
<sequence>MNNKLNFEHPKPIAPVNSVQNVRISNVINPRVFSGNQSECVEEWLERFVTIAKANGWDSDAEVMKHIAAYLDSTALYWYNDCVKNSGIDKNTTFDDFAALIKSVFAPLNSNAVNYDKLMKRQMQIGENLEKYFFDKLRLCNLYDEKMNELNKINVIMRGLTPSLVERVYLMEQKTTEELLKNLRLINEGVTFANSREDWNQSAKLQIAAIAPQESEHRRFDNRNNYQQQRNFNRESRRDYQPRNQYNSNQFRNSSRGRGRFQSNQSYRSKSREDSRRQIDKKNLKCFNCGSFGHFARECYSRQPQKQVRFSENMS</sequence>
<dbReference type="InterPro" id="IPR036875">
    <property type="entry name" value="Znf_CCHC_sf"/>
</dbReference>
<keyword evidence="1" id="KW-0479">Metal-binding</keyword>
<dbReference type="Gene3D" id="4.10.60.10">
    <property type="entry name" value="Zinc finger, CCHC-type"/>
    <property type="match status" value="1"/>
</dbReference>
<dbReference type="Proteomes" id="UP000288716">
    <property type="component" value="Unassembled WGS sequence"/>
</dbReference>
<feature type="domain" description="CCHC-type" evidence="3">
    <location>
        <begin position="285"/>
        <end position="299"/>
    </location>
</feature>
<name>A0A443SGJ9_9ACAR</name>
<evidence type="ECO:0000313" key="5">
    <source>
        <dbReference type="Proteomes" id="UP000288716"/>
    </source>
</evidence>
<dbReference type="STRING" id="299467.A0A443SGJ9"/>
<comment type="caution">
    <text evidence="4">The sequence shown here is derived from an EMBL/GenBank/DDBJ whole genome shotgun (WGS) entry which is preliminary data.</text>
</comment>
<dbReference type="Pfam" id="PF00098">
    <property type="entry name" value="zf-CCHC"/>
    <property type="match status" value="1"/>
</dbReference>
<dbReference type="SUPFAM" id="SSF57756">
    <property type="entry name" value="Retrovirus zinc finger-like domains"/>
    <property type="match status" value="1"/>
</dbReference>
<evidence type="ECO:0000256" key="2">
    <source>
        <dbReference type="SAM" id="MobiDB-lite"/>
    </source>
</evidence>
<dbReference type="PANTHER" id="PTHR33194">
    <property type="entry name" value="ZINC KNUCKLE DOMAINCONTAINING PROTEIN"/>
    <property type="match status" value="1"/>
</dbReference>
<dbReference type="PANTHER" id="PTHR33194:SF4">
    <property type="entry name" value="CCHC-TYPE DOMAIN-CONTAINING PROTEIN"/>
    <property type="match status" value="1"/>
</dbReference>